<gene>
    <name evidence="1" type="ORF">S01H4_42845</name>
</gene>
<sequence>CGNGYLLLLLKHKGCEVYGVETNPKSVNVCNELGLKVFCGTLEDAKFPDQFFDTVILSQVLEHLPSPKASLRGTFRISKPSGKVFIYCPNAGSYLRKIFGKYWHGWHIPFHFYAFTSQTIKKLAESAGFKIENVFTVTPDNFFIVSLKSYLYGRNYTKRDCRFDYRPIDKGKFFDSLVFKAFISAGLRILHFITPNKGDCLEVKLVKR</sequence>
<dbReference type="AlphaFoldDB" id="X1CMC7"/>
<name>X1CMC7_9ZZZZ</name>
<organism evidence="1">
    <name type="scientific">marine sediment metagenome</name>
    <dbReference type="NCBI Taxonomy" id="412755"/>
    <lineage>
        <taxon>unclassified sequences</taxon>
        <taxon>metagenomes</taxon>
        <taxon>ecological metagenomes</taxon>
    </lineage>
</organism>
<dbReference type="InterPro" id="IPR029063">
    <property type="entry name" value="SAM-dependent_MTases_sf"/>
</dbReference>
<evidence type="ECO:0000313" key="1">
    <source>
        <dbReference type="EMBL" id="GAG94137.1"/>
    </source>
</evidence>
<evidence type="ECO:0008006" key="2">
    <source>
        <dbReference type="Google" id="ProtNLM"/>
    </source>
</evidence>
<dbReference type="Pfam" id="PF13489">
    <property type="entry name" value="Methyltransf_23"/>
    <property type="match status" value="1"/>
</dbReference>
<dbReference type="CDD" id="cd02440">
    <property type="entry name" value="AdoMet_MTases"/>
    <property type="match status" value="1"/>
</dbReference>
<accession>X1CMC7</accession>
<comment type="caution">
    <text evidence="1">The sequence shown here is derived from an EMBL/GenBank/DDBJ whole genome shotgun (WGS) entry which is preliminary data.</text>
</comment>
<dbReference type="PANTHER" id="PTHR43861">
    <property type="entry name" value="TRANS-ACONITATE 2-METHYLTRANSFERASE-RELATED"/>
    <property type="match status" value="1"/>
</dbReference>
<dbReference type="EMBL" id="BART01023572">
    <property type="protein sequence ID" value="GAG94137.1"/>
    <property type="molecule type" value="Genomic_DNA"/>
</dbReference>
<dbReference type="SUPFAM" id="SSF53335">
    <property type="entry name" value="S-adenosyl-L-methionine-dependent methyltransferases"/>
    <property type="match status" value="1"/>
</dbReference>
<dbReference type="Gene3D" id="3.40.50.150">
    <property type="entry name" value="Vaccinia Virus protein VP39"/>
    <property type="match status" value="1"/>
</dbReference>
<proteinExistence type="predicted"/>
<protein>
    <recommendedName>
        <fullName evidence="2">Methyltransferase type 11 domain-containing protein</fullName>
    </recommendedName>
</protein>
<reference evidence="1" key="1">
    <citation type="journal article" date="2014" name="Front. Microbiol.">
        <title>High frequency of phylogenetically diverse reductive dehalogenase-homologous genes in deep subseafloor sedimentary metagenomes.</title>
        <authorList>
            <person name="Kawai M."/>
            <person name="Futagami T."/>
            <person name="Toyoda A."/>
            <person name="Takaki Y."/>
            <person name="Nishi S."/>
            <person name="Hori S."/>
            <person name="Arai W."/>
            <person name="Tsubouchi T."/>
            <person name="Morono Y."/>
            <person name="Uchiyama I."/>
            <person name="Ito T."/>
            <person name="Fujiyama A."/>
            <person name="Inagaki F."/>
            <person name="Takami H."/>
        </authorList>
    </citation>
    <scope>NUCLEOTIDE SEQUENCE</scope>
    <source>
        <strain evidence="1">Expedition CK06-06</strain>
    </source>
</reference>
<feature type="non-terminal residue" evidence="1">
    <location>
        <position position="1"/>
    </location>
</feature>